<dbReference type="PROSITE" id="PS00107">
    <property type="entry name" value="PROTEIN_KINASE_ATP"/>
    <property type="match status" value="1"/>
</dbReference>
<dbReference type="GO" id="GO:0005524">
    <property type="term" value="F:ATP binding"/>
    <property type="evidence" value="ECO:0007669"/>
    <property type="project" value="UniProtKB-UniRule"/>
</dbReference>
<comment type="caution">
    <text evidence="4">The sequence shown here is derived from an EMBL/GenBank/DDBJ whole genome shotgun (WGS) entry which is preliminary data.</text>
</comment>
<evidence type="ECO:0000313" key="5">
    <source>
        <dbReference type="Proteomes" id="UP000242791"/>
    </source>
</evidence>
<keyword evidence="1" id="KW-0067">ATP-binding</keyword>
<dbReference type="Pfam" id="PF00498">
    <property type="entry name" value="FHA"/>
    <property type="match status" value="1"/>
</dbReference>
<dbReference type="InterPro" id="IPR017441">
    <property type="entry name" value="Protein_kinase_ATP_BS"/>
</dbReference>
<evidence type="ECO:0000256" key="2">
    <source>
        <dbReference type="SAM" id="MobiDB-lite"/>
    </source>
</evidence>
<organism evidence="4 5">
    <name type="scientific">Blastomyces percursus</name>
    <dbReference type="NCBI Taxonomy" id="1658174"/>
    <lineage>
        <taxon>Eukaryota</taxon>
        <taxon>Fungi</taxon>
        <taxon>Dikarya</taxon>
        <taxon>Ascomycota</taxon>
        <taxon>Pezizomycotina</taxon>
        <taxon>Eurotiomycetes</taxon>
        <taxon>Eurotiomycetidae</taxon>
        <taxon>Onygenales</taxon>
        <taxon>Ajellomycetaceae</taxon>
        <taxon>Blastomyces</taxon>
    </lineage>
</organism>
<dbReference type="AlphaFoldDB" id="A0A1J9QZ82"/>
<dbReference type="InterPro" id="IPR000253">
    <property type="entry name" value="FHA_dom"/>
</dbReference>
<evidence type="ECO:0000256" key="1">
    <source>
        <dbReference type="PROSITE-ProRule" id="PRU10141"/>
    </source>
</evidence>
<feature type="binding site" evidence="1">
    <location>
        <position position="236"/>
    </location>
    <ligand>
        <name>ATP</name>
        <dbReference type="ChEBI" id="CHEBI:30616"/>
    </ligand>
</feature>
<dbReference type="STRING" id="1658174.A0A1J9QZ82"/>
<reference evidence="4 5" key="1">
    <citation type="submission" date="2015-08" db="EMBL/GenBank/DDBJ databases">
        <title>Emmonsia species relationships and genome sequence.</title>
        <authorList>
            <person name="Cuomo C.A."/>
            <person name="Schwartz I.S."/>
            <person name="Kenyon C."/>
            <person name="De Hoog G.S."/>
            <person name="Govender N.P."/>
            <person name="Botha A."/>
            <person name="Moreno L."/>
            <person name="De Vries M."/>
            <person name="Munoz J.F."/>
            <person name="Stielow J.B."/>
        </authorList>
    </citation>
    <scope>NUCLEOTIDE SEQUENCE [LARGE SCALE GENOMIC DNA]</scope>
    <source>
        <strain evidence="4 5">EI222</strain>
    </source>
</reference>
<dbReference type="EMBL" id="LGTZ01001379">
    <property type="protein sequence ID" value="OJD21527.1"/>
    <property type="molecule type" value="Genomic_DNA"/>
</dbReference>
<dbReference type="SUPFAM" id="SSF49879">
    <property type="entry name" value="SMAD/FHA domain"/>
    <property type="match status" value="1"/>
</dbReference>
<dbReference type="Proteomes" id="UP000242791">
    <property type="component" value="Unassembled WGS sequence"/>
</dbReference>
<dbReference type="SUPFAM" id="SSF56112">
    <property type="entry name" value="Protein kinase-like (PK-like)"/>
    <property type="match status" value="1"/>
</dbReference>
<gene>
    <name evidence="4" type="ORF">ACJ73_07135</name>
</gene>
<accession>A0A1J9QZ82</accession>
<evidence type="ECO:0000313" key="4">
    <source>
        <dbReference type="EMBL" id="OJD21527.1"/>
    </source>
</evidence>
<dbReference type="Gene3D" id="2.60.200.20">
    <property type="match status" value="1"/>
</dbReference>
<feature type="domain" description="FHA" evidence="3">
    <location>
        <begin position="78"/>
        <end position="132"/>
    </location>
</feature>
<feature type="region of interest" description="Disordered" evidence="2">
    <location>
        <begin position="35"/>
        <end position="60"/>
    </location>
</feature>
<evidence type="ECO:0000259" key="3">
    <source>
        <dbReference type="PROSITE" id="PS50006"/>
    </source>
</evidence>
<name>A0A1J9QZ82_9EURO</name>
<keyword evidence="1" id="KW-0547">Nucleotide-binding</keyword>
<dbReference type="InterPro" id="IPR011009">
    <property type="entry name" value="Kinase-like_dom_sf"/>
</dbReference>
<dbReference type="InterPro" id="IPR008984">
    <property type="entry name" value="SMAD_FHA_dom_sf"/>
</dbReference>
<proteinExistence type="predicted"/>
<sequence>MAIGAEMVIGIFKPVTRAAFEALELLHNKKYTTKFSPSSVPQRERKRRRRSISPETPKTPFVLSLLDDDKPINPHRGFVFGSDENSCDVLLTKDSSHGVSGVHFRLSLNWDSGALLIWDESSLGTRVQSTATNSKITFKKQSHPIVSGDKISAGLVIFTITTPDRAGNQLIFSQNMRKYYDQWIKEIPSIGAGSVTRSKSTYWDPGKISPFEILGSGTSGTVHKAVDCYGKFYAVKLLKSFRDRDENEMAIKRFYKEV</sequence>
<dbReference type="OrthoDB" id="10252171at2759"/>
<keyword evidence="5" id="KW-1185">Reference proteome</keyword>
<dbReference type="PROSITE" id="PS50006">
    <property type="entry name" value="FHA_DOMAIN"/>
    <property type="match status" value="1"/>
</dbReference>
<protein>
    <recommendedName>
        <fullName evidence="3">FHA domain-containing protein</fullName>
    </recommendedName>
</protein>
<dbReference type="VEuPathDB" id="FungiDB:ACJ73_07135"/>